<keyword evidence="2 5" id="KW-0812">Transmembrane</keyword>
<evidence type="ECO:0000256" key="1">
    <source>
        <dbReference type="ARBA" id="ARBA00004141"/>
    </source>
</evidence>
<evidence type="ECO:0000256" key="5">
    <source>
        <dbReference type="SAM" id="Phobius"/>
    </source>
</evidence>
<keyword evidence="4 5" id="KW-0472">Membrane</keyword>
<dbReference type="SUPFAM" id="SSF48452">
    <property type="entry name" value="TPR-like"/>
    <property type="match status" value="1"/>
</dbReference>
<dbReference type="EMBL" id="JAPWGM010000001">
    <property type="protein sequence ID" value="MCZ4243314.1"/>
    <property type="molecule type" value="Genomic_DNA"/>
</dbReference>
<dbReference type="PANTHER" id="PTHR37422">
    <property type="entry name" value="TEICHURONIC ACID BIOSYNTHESIS PROTEIN TUAE"/>
    <property type="match status" value="1"/>
</dbReference>
<accession>A0ABT4L925</accession>
<feature type="transmembrane region" description="Helical" evidence="5">
    <location>
        <begin position="119"/>
        <end position="140"/>
    </location>
</feature>
<dbReference type="InterPro" id="IPR011990">
    <property type="entry name" value="TPR-like_helical_dom_sf"/>
</dbReference>
<evidence type="ECO:0000256" key="4">
    <source>
        <dbReference type="ARBA" id="ARBA00023136"/>
    </source>
</evidence>
<feature type="transmembrane region" description="Helical" evidence="5">
    <location>
        <begin position="37"/>
        <end position="53"/>
    </location>
</feature>
<sequence length="599" mass="67931">MKCFISTISFAVVIMLYGILPSVNSSEMYNGTQSSKFILFSGIVSIIPLLLFFKTSPDGKKTRHFKMLDLFAALLILYISINYFVRKGSNWQECYELLLLTLLYIFLRRIPKEDQRHFILILIVGGAVQAVYANCQLYGLASSNHSIFKVTGSFFNPGPLAGYLTAVFPFALEYVLFSRKAFSEGQDKDNKRLFLKTIRRYILPICLLVIVLALPITKSRAGFMGAGVAIIFLSITITNLKITGWLAQQSTLLKVAMFFFTIGGLYLLYVIKADSADGRIFIWKNTITLIGENFVFGGGHGSFSSRYMNAQGEFFRENPESVFTINASTVTYAFNELLEFWSENGIVGIIILTLLLIQTFSVCNTPIVIACKASLIAILTFSLFSYPFSILPIKLIMIICIAFIASNSHSGLKLPEYNNFNWLKAGILSVVVLAVALNLLYVVKLRKSFINLTKANRVYQTQNYQLAALYYHEEYYLQNQNAVYLLQYGKTLYMQGKVVEAIKILKRAMAKENSVLVQLTLGECYQRIKAYNSSEESYFAAHNMVPNLLYPQYLLTKLYYEQGRKKEANNLAKKLINRKEKIDSPASKEIKKELMELIY</sequence>
<gene>
    <name evidence="7" type="ORF">O0955_04790</name>
</gene>
<proteinExistence type="predicted"/>
<feature type="transmembrane region" description="Helical" evidence="5">
    <location>
        <begin position="346"/>
        <end position="371"/>
    </location>
</feature>
<dbReference type="Gene3D" id="1.25.40.10">
    <property type="entry name" value="Tetratricopeptide repeat domain"/>
    <property type="match status" value="1"/>
</dbReference>
<feature type="domain" description="O-antigen ligase-related" evidence="6">
    <location>
        <begin position="206"/>
        <end position="352"/>
    </location>
</feature>
<dbReference type="InterPro" id="IPR007016">
    <property type="entry name" value="O-antigen_ligase-rel_domated"/>
</dbReference>
<evidence type="ECO:0000256" key="3">
    <source>
        <dbReference type="ARBA" id="ARBA00022989"/>
    </source>
</evidence>
<dbReference type="PANTHER" id="PTHR37422:SF13">
    <property type="entry name" value="LIPOPOLYSACCHARIDE BIOSYNTHESIS PROTEIN PA4999-RELATED"/>
    <property type="match status" value="1"/>
</dbReference>
<feature type="transmembrane region" description="Helical" evidence="5">
    <location>
        <begin position="383"/>
        <end position="405"/>
    </location>
</feature>
<protein>
    <submittedName>
        <fullName evidence="7">O-antigen ligase family protein</fullName>
    </submittedName>
</protein>
<feature type="transmembrane region" description="Helical" evidence="5">
    <location>
        <begin position="160"/>
        <end position="177"/>
    </location>
</feature>
<evidence type="ECO:0000313" key="8">
    <source>
        <dbReference type="Proteomes" id="UP001144347"/>
    </source>
</evidence>
<name>A0ABT4L925_9SPHI</name>
<organism evidence="7 8">
    <name type="scientific">Pedobacter punctiformis</name>
    <dbReference type="NCBI Taxonomy" id="3004097"/>
    <lineage>
        <taxon>Bacteria</taxon>
        <taxon>Pseudomonadati</taxon>
        <taxon>Bacteroidota</taxon>
        <taxon>Sphingobacteriia</taxon>
        <taxon>Sphingobacteriales</taxon>
        <taxon>Sphingobacteriaceae</taxon>
        <taxon>Pedobacter</taxon>
    </lineage>
</organism>
<feature type="transmembrane region" description="Helical" evidence="5">
    <location>
        <begin position="425"/>
        <end position="443"/>
    </location>
</feature>
<keyword evidence="8" id="KW-1185">Reference proteome</keyword>
<feature type="transmembrane region" description="Helical" evidence="5">
    <location>
        <begin position="198"/>
        <end position="216"/>
    </location>
</feature>
<dbReference type="RefSeq" id="WP_269426380.1">
    <property type="nucleotide sequence ID" value="NZ_JAPWGM010000001.1"/>
</dbReference>
<keyword evidence="3 5" id="KW-1133">Transmembrane helix</keyword>
<evidence type="ECO:0000313" key="7">
    <source>
        <dbReference type="EMBL" id="MCZ4243314.1"/>
    </source>
</evidence>
<dbReference type="Proteomes" id="UP001144347">
    <property type="component" value="Unassembled WGS sequence"/>
</dbReference>
<comment type="subcellular location">
    <subcellularLocation>
        <location evidence="1">Membrane</location>
        <topology evidence="1">Multi-pass membrane protein</topology>
    </subcellularLocation>
</comment>
<feature type="transmembrane region" description="Helical" evidence="5">
    <location>
        <begin position="65"/>
        <end position="84"/>
    </location>
</feature>
<dbReference type="GO" id="GO:0016874">
    <property type="term" value="F:ligase activity"/>
    <property type="evidence" value="ECO:0007669"/>
    <property type="project" value="UniProtKB-KW"/>
</dbReference>
<dbReference type="InterPro" id="IPR051533">
    <property type="entry name" value="WaaL-like"/>
</dbReference>
<evidence type="ECO:0000256" key="2">
    <source>
        <dbReference type="ARBA" id="ARBA00022692"/>
    </source>
</evidence>
<dbReference type="Pfam" id="PF04932">
    <property type="entry name" value="Wzy_C"/>
    <property type="match status" value="1"/>
</dbReference>
<keyword evidence="7" id="KW-0436">Ligase</keyword>
<feature type="transmembrane region" description="Helical" evidence="5">
    <location>
        <begin position="222"/>
        <end position="240"/>
    </location>
</feature>
<reference evidence="7" key="1">
    <citation type="submission" date="2022-12" db="EMBL/GenBank/DDBJ databases">
        <title>Genome sequence of HCMS5-2.</title>
        <authorList>
            <person name="Woo H."/>
        </authorList>
    </citation>
    <scope>NUCLEOTIDE SEQUENCE</scope>
    <source>
        <strain evidence="7">HCMS5-2</strain>
    </source>
</reference>
<feature type="transmembrane region" description="Helical" evidence="5">
    <location>
        <begin position="252"/>
        <end position="271"/>
    </location>
</feature>
<evidence type="ECO:0000259" key="6">
    <source>
        <dbReference type="Pfam" id="PF04932"/>
    </source>
</evidence>
<comment type="caution">
    <text evidence="7">The sequence shown here is derived from an EMBL/GenBank/DDBJ whole genome shotgun (WGS) entry which is preliminary data.</text>
</comment>